<dbReference type="SUPFAM" id="SSF100895">
    <property type="entry name" value="Kazal-type serine protease inhibitors"/>
    <property type="match status" value="1"/>
</dbReference>
<reference evidence="5 6" key="1">
    <citation type="submission" date="2017-12" db="EMBL/GenBank/DDBJ databases">
        <title>High-resolution comparative analysis of great ape genomes.</title>
        <authorList>
            <person name="Pollen A."/>
            <person name="Hastie A."/>
            <person name="Hormozdiari F."/>
            <person name="Dougherty M."/>
            <person name="Liu R."/>
            <person name="Chaisson M."/>
            <person name="Hoppe E."/>
            <person name="Hill C."/>
            <person name="Pang A."/>
            <person name="Hillier L."/>
            <person name="Baker C."/>
            <person name="Armstrong J."/>
            <person name="Shendure J."/>
            <person name="Paten B."/>
            <person name="Wilson R."/>
            <person name="Chao H."/>
            <person name="Schneider V."/>
            <person name="Ventura M."/>
            <person name="Kronenberg Z."/>
            <person name="Murali S."/>
            <person name="Gordon D."/>
            <person name="Cantsilieris S."/>
            <person name="Munson K."/>
            <person name="Nelson B."/>
            <person name="Raja A."/>
            <person name="Underwood J."/>
            <person name="Diekhans M."/>
            <person name="Fiddes I."/>
            <person name="Haussler D."/>
            <person name="Eichler E."/>
        </authorList>
    </citation>
    <scope>NUCLEOTIDE SEQUENCE [LARGE SCALE GENOMIC DNA]</scope>
    <source>
        <strain evidence="5">Yerkes chimp pedigree #C0471</strain>
    </source>
</reference>
<dbReference type="Gene3D" id="3.30.60.30">
    <property type="match status" value="1"/>
</dbReference>
<sequence>MVCGSDGHSYTSKCKLEFHACSTGKSLTTLCDGPCPCLPEPEPPKHKAERSACTDKELRNLASRLKD</sequence>
<accession>A0A2J8LRG7</accession>
<dbReference type="Pfam" id="PF07648">
    <property type="entry name" value="Kazal_2"/>
    <property type="match status" value="1"/>
</dbReference>
<dbReference type="PANTHER" id="PTHR13866">
    <property type="entry name" value="SPARC OSTEONECTIN"/>
    <property type="match status" value="1"/>
</dbReference>
<comment type="caution">
    <text evidence="5">The sequence shown here is derived from an EMBL/GenBank/DDBJ whole genome shotgun (WGS) entry which is preliminary data.</text>
</comment>
<evidence type="ECO:0000313" key="6">
    <source>
        <dbReference type="Proteomes" id="UP000236370"/>
    </source>
</evidence>
<dbReference type="PANTHER" id="PTHR13866:SF17">
    <property type="entry name" value="TESTICAN-1"/>
    <property type="match status" value="1"/>
</dbReference>
<evidence type="ECO:0000256" key="1">
    <source>
        <dbReference type="ARBA" id="ARBA00022729"/>
    </source>
</evidence>
<name>A0A2J8LRG7_PANTR</name>
<feature type="non-terminal residue" evidence="5">
    <location>
        <position position="67"/>
    </location>
</feature>
<evidence type="ECO:0000259" key="4">
    <source>
        <dbReference type="PROSITE" id="PS51465"/>
    </source>
</evidence>
<feature type="domain" description="Kazal-like" evidence="4">
    <location>
        <begin position="1"/>
        <end position="36"/>
    </location>
</feature>
<dbReference type="InterPro" id="IPR036058">
    <property type="entry name" value="Kazal_dom_sf"/>
</dbReference>
<keyword evidence="1" id="KW-0732">Signal</keyword>
<dbReference type="AlphaFoldDB" id="A0A2J8LRG7"/>
<dbReference type="EMBL" id="NBAG03000279">
    <property type="protein sequence ID" value="PNI49870.1"/>
    <property type="molecule type" value="Genomic_DNA"/>
</dbReference>
<dbReference type="PROSITE" id="PS51465">
    <property type="entry name" value="KAZAL_2"/>
    <property type="match status" value="1"/>
</dbReference>
<keyword evidence="3" id="KW-0325">Glycoprotein</keyword>
<keyword evidence="2" id="KW-1015">Disulfide bond</keyword>
<organism evidence="5 6">
    <name type="scientific">Pan troglodytes</name>
    <name type="common">Chimpanzee</name>
    <dbReference type="NCBI Taxonomy" id="9598"/>
    <lineage>
        <taxon>Eukaryota</taxon>
        <taxon>Metazoa</taxon>
        <taxon>Chordata</taxon>
        <taxon>Craniata</taxon>
        <taxon>Vertebrata</taxon>
        <taxon>Euteleostomi</taxon>
        <taxon>Mammalia</taxon>
        <taxon>Eutheria</taxon>
        <taxon>Euarchontoglires</taxon>
        <taxon>Primates</taxon>
        <taxon>Haplorrhini</taxon>
        <taxon>Catarrhini</taxon>
        <taxon>Hominidae</taxon>
        <taxon>Pan</taxon>
    </lineage>
</organism>
<evidence type="ECO:0000256" key="3">
    <source>
        <dbReference type="ARBA" id="ARBA00023180"/>
    </source>
</evidence>
<gene>
    <name evidence="5" type="ORF">CK820_G0026653</name>
</gene>
<dbReference type="CDD" id="cd00104">
    <property type="entry name" value="KAZAL_FS"/>
    <property type="match status" value="1"/>
</dbReference>
<protein>
    <submittedName>
        <fullName evidence="5">SPOCK1 isoform 3</fullName>
    </submittedName>
</protein>
<proteinExistence type="predicted"/>
<dbReference type="Proteomes" id="UP000236370">
    <property type="component" value="Unassembled WGS sequence"/>
</dbReference>
<evidence type="ECO:0000256" key="2">
    <source>
        <dbReference type="ARBA" id="ARBA00023157"/>
    </source>
</evidence>
<evidence type="ECO:0000313" key="5">
    <source>
        <dbReference type="EMBL" id="PNI49870.1"/>
    </source>
</evidence>
<dbReference type="InterPro" id="IPR002350">
    <property type="entry name" value="Kazal_dom"/>
</dbReference>
<dbReference type="SMART" id="SM00280">
    <property type="entry name" value="KAZAL"/>
    <property type="match status" value="1"/>
</dbReference>